<reference evidence="1" key="1">
    <citation type="submission" date="2023-03" db="EMBL/GenBank/DDBJ databases">
        <title>Massive genome expansion in bonnet fungi (Mycena s.s.) driven by repeated elements and novel gene families across ecological guilds.</title>
        <authorList>
            <consortium name="Lawrence Berkeley National Laboratory"/>
            <person name="Harder C.B."/>
            <person name="Miyauchi S."/>
            <person name="Viragh M."/>
            <person name="Kuo A."/>
            <person name="Thoen E."/>
            <person name="Andreopoulos B."/>
            <person name="Lu D."/>
            <person name="Skrede I."/>
            <person name="Drula E."/>
            <person name="Henrissat B."/>
            <person name="Morin E."/>
            <person name="Kohler A."/>
            <person name="Barry K."/>
            <person name="LaButti K."/>
            <person name="Morin E."/>
            <person name="Salamov A."/>
            <person name="Lipzen A."/>
            <person name="Mereny Z."/>
            <person name="Hegedus B."/>
            <person name="Baldrian P."/>
            <person name="Stursova M."/>
            <person name="Weitz H."/>
            <person name="Taylor A."/>
            <person name="Grigoriev I.V."/>
            <person name="Nagy L.G."/>
            <person name="Martin F."/>
            <person name="Kauserud H."/>
        </authorList>
    </citation>
    <scope>NUCLEOTIDE SEQUENCE</scope>
    <source>
        <strain evidence="1">CBHHK182m</strain>
    </source>
</reference>
<comment type="caution">
    <text evidence="1">The sequence shown here is derived from an EMBL/GenBank/DDBJ whole genome shotgun (WGS) entry which is preliminary data.</text>
</comment>
<evidence type="ECO:0000313" key="2">
    <source>
        <dbReference type="Proteomes" id="UP001215598"/>
    </source>
</evidence>
<dbReference type="PANTHER" id="PTHR14097">
    <property type="entry name" value="OXIDOREDUCTASE HTATIP2"/>
    <property type="match status" value="1"/>
</dbReference>
<dbReference type="InterPro" id="IPR036291">
    <property type="entry name" value="NAD(P)-bd_dom_sf"/>
</dbReference>
<dbReference type="SUPFAM" id="SSF51735">
    <property type="entry name" value="NAD(P)-binding Rossmann-fold domains"/>
    <property type="match status" value="1"/>
</dbReference>
<dbReference type="PANTHER" id="PTHR14097:SF9">
    <property type="entry name" value="EPIMERASE, PUTATIVE (AFU_ORTHOLOGUE AFUA_8G07320)-RELATED"/>
    <property type="match status" value="1"/>
</dbReference>
<dbReference type="AlphaFoldDB" id="A0AAD7J880"/>
<organism evidence="1 2">
    <name type="scientific">Mycena metata</name>
    <dbReference type="NCBI Taxonomy" id="1033252"/>
    <lineage>
        <taxon>Eukaryota</taxon>
        <taxon>Fungi</taxon>
        <taxon>Dikarya</taxon>
        <taxon>Basidiomycota</taxon>
        <taxon>Agaricomycotina</taxon>
        <taxon>Agaricomycetes</taxon>
        <taxon>Agaricomycetidae</taxon>
        <taxon>Agaricales</taxon>
        <taxon>Marasmiineae</taxon>
        <taxon>Mycenaceae</taxon>
        <taxon>Mycena</taxon>
    </lineage>
</organism>
<sequence>MKFILTGTTGFVGGEVLAQCRRNPAISSIVVLTRRPLPDPIVADPKVQTIVLKDFKSYPADVVKQLEGADACIWALGARVAIPEVEIDYPLALARAIAPTKTSQQTPFRYIYCSGILAERDQTKPLWVSPTNRRVKGAAENSMIEFEEQNKGRWETYIVKPALIRAPEGDILKSIRAYLMLIGTVRVNELAAAMIDIVSRGNKQQTFLNAEIISTGQAALGK</sequence>
<keyword evidence="2" id="KW-1185">Reference proteome</keyword>
<evidence type="ECO:0000313" key="1">
    <source>
        <dbReference type="EMBL" id="KAJ7759226.1"/>
    </source>
</evidence>
<name>A0AAD7J880_9AGAR</name>
<proteinExistence type="predicted"/>
<dbReference type="Gene3D" id="3.40.50.720">
    <property type="entry name" value="NAD(P)-binding Rossmann-like Domain"/>
    <property type="match status" value="1"/>
</dbReference>
<accession>A0AAD7J880</accession>
<evidence type="ECO:0008006" key="3">
    <source>
        <dbReference type="Google" id="ProtNLM"/>
    </source>
</evidence>
<dbReference type="Proteomes" id="UP001215598">
    <property type="component" value="Unassembled WGS sequence"/>
</dbReference>
<dbReference type="EMBL" id="JARKIB010000040">
    <property type="protein sequence ID" value="KAJ7759226.1"/>
    <property type="molecule type" value="Genomic_DNA"/>
</dbReference>
<protein>
    <recommendedName>
        <fullName evidence="3">NAD(P)-binding domain-containing protein</fullName>
    </recommendedName>
</protein>
<gene>
    <name evidence="1" type="ORF">B0H16DRAFT_1885136</name>
</gene>